<keyword evidence="2" id="KW-1185">Reference proteome</keyword>
<dbReference type="RefSeq" id="WP_191157930.1">
    <property type="nucleotide sequence ID" value="NZ_JACXAI010000009.1"/>
</dbReference>
<gene>
    <name evidence="1" type="ORF">IC621_09010</name>
</gene>
<evidence type="ECO:0000313" key="2">
    <source>
        <dbReference type="Proteomes" id="UP000626844"/>
    </source>
</evidence>
<dbReference type="AlphaFoldDB" id="A0A926NBE6"/>
<dbReference type="Proteomes" id="UP000626844">
    <property type="component" value="Unassembled WGS sequence"/>
</dbReference>
<dbReference type="EMBL" id="JACXAI010000009">
    <property type="protein sequence ID" value="MBD1380369.1"/>
    <property type="molecule type" value="Genomic_DNA"/>
</dbReference>
<evidence type="ECO:0000313" key="1">
    <source>
        <dbReference type="EMBL" id="MBD1380369.1"/>
    </source>
</evidence>
<dbReference type="Pfam" id="PF26344">
    <property type="entry name" value="YuzC"/>
    <property type="match status" value="1"/>
</dbReference>
<sequence length="129" mass="14807">MYYPRYNYYGHQRFQKHPIVYSYPFSSLRQYPPVDITIFSQSVKTFRVIMKQGELLLDKLGDTAFSHKLMDAAQRGNQAEVDRLIKGIGGLNVPVQVRYTPSAIIFNLQPPAEESTDCCTLTVTLKWGQ</sequence>
<dbReference type="InterPro" id="IPR058870">
    <property type="entry name" value="YuzC"/>
</dbReference>
<name>A0A926NBE6_9BACI</name>
<organism evidence="1 2">
    <name type="scientific">Metabacillus arenae</name>
    <dbReference type="NCBI Taxonomy" id="2771434"/>
    <lineage>
        <taxon>Bacteria</taxon>
        <taxon>Bacillati</taxon>
        <taxon>Bacillota</taxon>
        <taxon>Bacilli</taxon>
        <taxon>Bacillales</taxon>
        <taxon>Bacillaceae</taxon>
        <taxon>Metabacillus</taxon>
    </lineage>
</organism>
<comment type="caution">
    <text evidence="1">The sequence shown here is derived from an EMBL/GenBank/DDBJ whole genome shotgun (WGS) entry which is preliminary data.</text>
</comment>
<reference evidence="1" key="1">
    <citation type="submission" date="2020-09" db="EMBL/GenBank/DDBJ databases">
        <title>A novel bacterium of genus Bacillus, isolated from South China Sea.</title>
        <authorList>
            <person name="Huang H."/>
            <person name="Mo K."/>
            <person name="Hu Y."/>
        </authorList>
    </citation>
    <scope>NUCLEOTIDE SEQUENCE</scope>
    <source>
        <strain evidence="1">IB182487</strain>
    </source>
</reference>
<protein>
    <submittedName>
        <fullName evidence="1">Uncharacterized protein</fullName>
    </submittedName>
</protein>
<accession>A0A926NBE6</accession>
<proteinExistence type="predicted"/>